<accession>A0A090EMT6</accession>
<evidence type="ECO:0000313" key="6">
    <source>
        <dbReference type="Proteomes" id="UP000046373"/>
    </source>
</evidence>
<evidence type="ECO:0000313" key="3">
    <source>
        <dbReference type="EMBL" id="CDX56391.1"/>
    </source>
</evidence>
<dbReference type="EMBL" id="CCNE01000016">
    <property type="protein sequence ID" value="CDX56391.1"/>
    <property type="molecule type" value="Genomic_DNA"/>
</dbReference>
<reference evidence="4" key="1">
    <citation type="submission" date="2014-08" db="EMBL/GenBank/DDBJ databases">
        <authorList>
            <person name="Moulin L."/>
        </authorList>
    </citation>
    <scope>NUCLEOTIDE SEQUENCE [LARGE SCALE GENOMIC DNA]</scope>
</reference>
<organism evidence="2 6">
    <name type="scientific">Mesorhizobium plurifarium</name>
    <dbReference type="NCBI Taxonomy" id="69974"/>
    <lineage>
        <taxon>Bacteria</taxon>
        <taxon>Pseudomonadati</taxon>
        <taxon>Pseudomonadota</taxon>
        <taxon>Alphaproteobacteria</taxon>
        <taxon>Hyphomicrobiales</taxon>
        <taxon>Phyllobacteriaceae</taxon>
        <taxon>Mesorhizobium</taxon>
    </lineage>
</organism>
<evidence type="ECO:0000313" key="5">
    <source>
        <dbReference type="Proteomes" id="UP000046122"/>
    </source>
</evidence>
<protein>
    <submittedName>
        <fullName evidence="2">Uncharacterized protein</fullName>
    </submittedName>
</protein>
<keyword evidence="4" id="KW-1185">Reference proteome</keyword>
<dbReference type="EMBL" id="CCMZ01000006">
    <property type="protein sequence ID" value="CDX13437.1"/>
    <property type="molecule type" value="Genomic_DNA"/>
</dbReference>
<evidence type="ECO:0000313" key="1">
    <source>
        <dbReference type="EMBL" id="CDX13437.1"/>
    </source>
</evidence>
<dbReference type="AlphaFoldDB" id="A0A090EMT6"/>
<gene>
    <name evidence="1" type="ORF">MPL3356_140200</name>
    <name evidence="3" type="ORF">MPL3365_230196</name>
    <name evidence="2" type="ORF">MPLDJ20_150117</name>
</gene>
<dbReference type="Proteomes" id="UP000045285">
    <property type="component" value="Unassembled WGS sequence"/>
</dbReference>
<proteinExistence type="predicted"/>
<name>A0A090EMT6_MESPL</name>
<dbReference type="Proteomes" id="UP000046122">
    <property type="component" value="Unassembled WGS sequence"/>
</dbReference>
<sequence>MKHQTSYELQSVAVVDRLGLVPLATRAQRIERWAELLERNPLRCLSALTGTEYVDPEVRERVRADGSPLAVAFDDPLLRAAGLQSDTYGEAKRFFELSDWQLHDVVCSCHAGATMQANWAAARVRRLINGNRFFAWLRSRLLH</sequence>
<evidence type="ECO:0000313" key="4">
    <source>
        <dbReference type="Proteomes" id="UP000045285"/>
    </source>
</evidence>
<dbReference type="EMBL" id="CCNB01000007">
    <property type="protein sequence ID" value="CDX32327.1"/>
    <property type="molecule type" value="Genomic_DNA"/>
</dbReference>
<reference evidence="5 6" key="2">
    <citation type="submission" date="2014-08" db="EMBL/GenBank/DDBJ databases">
        <authorList>
            <person name="Moulin Lionel"/>
        </authorList>
    </citation>
    <scope>NUCLEOTIDE SEQUENCE [LARGE SCALE GENOMIC DNA]</scope>
</reference>
<dbReference type="Proteomes" id="UP000046373">
    <property type="component" value="Unassembled WGS sequence"/>
</dbReference>
<evidence type="ECO:0000313" key="2">
    <source>
        <dbReference type="EMBL" id="CDX32327.1"/>
    </source>
</evidence>
<dbReference type="STRING" id="69974.MPLDJ20_150117"/>